<sequence>MSSAKLTDQRKIYIRGAGVGNMMQLSGKTSNILPDAPIITDAPRCNNSVWKDWGINRPTQSCLFAEAICGDLKDLKLCIKMAINLDKEPEPNPDARDLDAAYYDPDDSTNAEPPSHHCVAGPARRIPLLSGPPPGSRRYLSASSFRDLELQFDLGRHRHSFGY</sequence>
<proteinExistence type="predicted"/>
<name>A0ABR3JX76_9AGAR</name>
<organism evidence="1 2">
    <name type="scientific">Hohenbuehelia grisea</name>
    <dbReference type="NCBI Taxonomy" id="104357"/>
    <lineage>
        <taxon>Eukaryota</taxon>
        <taxon>Fungi</taxon>
        <taxon>Dikarya</taxon>
        <taxon>Basidiomycota</taxon>
        <taxon>Agaricomycotina</taxon>
        <taxon>Agaricomycetes</taxon>
        <taxon>Agaricomycetidae</taxon>
        <taxon>Agaricales</taxon>
        <taxon>Pleurotineae</taxon>
        <taxon>Pleurotaceae</taxon>
        <taxon>Hohenbuehelia</taxon>
    </lineage>
</organism>
<reference evidence="2" key="1">
    <citation type="submission" date="2024-06" db="EMBL/GenBank/DDBJ databases">
        <title>Multi-omics analyses provide insights into the biosynthesis of the anticancer antibiotic pleurotin in Hohenbuehelia grisea.</title>
        <authorList>
            <person name="Weaver J.A."/>
            <person name="Alberti F."/>
        </authorList>
    </citation>
    <scope>NUCLEOTIDE SEQUENCE [LARGE SCALE GENOMIC DNA]</scope>
    <source>
        <strain evidence="2">T-177</strain>
    </source>
</reference>
<evidence type="ECO:0000313" key="2">
    <source>
        <dbReference type="Proteomes" id="UP001556367"/>
    </source>
</evidence>
<keyword evidence="2" id="KW-1185">Reference proteome</keyword>
<dbReference type="Proteomes" id="UP001556367">
    <property type="component" value="Unassembled WGS sequence"/>
</dbReference>
<protein>
    <submittedName>
        <fullName evidence="1">Uncharacterized protein</fullName>
    </submittedName>
</protein>
<accession>A0ABR3JX76</accession>
<gene>
    <name evidence="1" type="ORF">HGRIS_005565</name>
</gene>
<comment type="caution">
    <text evidence="1">The sequence shown here is derived from an EMBL/GenBank/DDBJ whole genome shotgun (WGS) entry which is preliminary data.</text>
</comment>
<evidence type="ECO:0000313" key="1">
    <source>
        <dbReference type="EMBL" id="KAL0960528.1"/>
    </source>
</evidence>
<dbReference type="EMBL" id="JASNQZ010000001">
    <property type="protein sequence ID" value="KAL0960528.1"/>
    <property type="molecule type" value="Genomic_DNA"/>
</dbReference>